<feature type="chain" id="PRO_5038946148" evidence="1">
    <location>
        <begin position="18"/>
        <end position="133"/>
    </location>
</feature>
<proteinExistence type="predicted"/>
<dbReference type="Proteomes" id="UP000243799">
    <property type="component" value="Unassembled WGS sequence"/>
</dbReference>
<gene>
    <name evidence="2" type="ORF">SAMN05216266_12763</name>
</gene>
<keyword evidence="1" id="KW-0732">Signal</keyword>
<dbReference type="AlphaFoldDB" id="A0A1I1CGS1"/>
<protein>
    <submittedName>
        <fullName evidence="2">Uncharacterized protein</fullName>
    </submittedName>
</protein>
<sequence length="133" mass="14353">MTGRMWVRQVIAGAALAAVLPLAGCTDEINSAVEKADGVAGKAGACTEALGIATSFNPESLDPQQVREQAEEKAKRLQELGNNAADANVRETLLTMADGYVELERKQAEGLGNLTDWVRRNTENIERLRQVCL</sequence>
<feature type="signal peptide" evidence="1">
    <location>
        <begin position="1"/>
        <end position="17"/>
    </location>
</feature>
<keyword evidence="3" id="KW-1185">Reference proteome</keyword>
<evidence type="ECO:0000313" key="3">
    <source>
        <dbReference type="Proteomes" id="UP000243799"/>
    </source>
</evidence>
<dbReference type="RefSeq" id="WP_245788884.1">
    <property type="nucleotide sequence ID" value="NZ_FOKG01000027.1"/>
</dbReference>
<evidence type="ECO:0000256" key="1">
    <source>
        <dbReference type="SAM" id="SignalP"/>
    </source>
</evidence>
<evidence type="ECO:0000313" key="2">
    <source>
        <dbReference type="EMBL" id="SFB61242.1"/>
    </source>
</evidence>
<accession>A0A1I1CGS1</accession>
<name>A0A1I1CGS1_9PSEU</name>
<organism evidence="2 3">
    <name type="scientific">Amycolatopsis marina</name>
    <dbReference type="NCBI Taxonomy" id="490629"/>
    <lineage>
        <taxon>Bacteria</taxon>
        <taxon>Bacillati</taxon>
        <taxon>Actinomycetota</taxon>
        <taxon>Actinomycetes</taxon>
        <taxon>Pseudonocardiales</taxon>
        <taxon>Pseudonocardiaceae</taxon>
        <taxon>Amycolatopsis</taxon>
    </lineage>
</organism>
<reference evidence="3" key="1">
    <citation type="submission" date="2016-10" db="EMBL/GenBank/DDBJ databases">
        <authorList>
            <person name="Varghese N."/>
            <person name="Submissions S."/>
        </authorList>
    </citation>
    <scope>NUCLEOTIDE SEQUENCE [LARGE SCALE GENOMIC DNA]</scope>
    <source>
        <strain evidence="3">CGMCC 4.3568</strain>
    </source>
</reference>
<dbReference type="STRING" id="490629.SAMN05216266_12763"/>
<dbReference type="EMBL" id="FOKG01000027">
    <property type="protein sequence ID" value="SFB61242.1"/>
    <property type="molecule type" value="Genomic_DNA"/>
</dbReference>